<evidence type="ECO:0000313" key="2">
    <source>
        <dbReference type="EMBL" id="KAK3272454.1"/>
    </source>
</evidence>
<dbReference type="AlphaFoldDB" id="A0AAE0G6I5"/>
<feature type="domain" description="Helitron helicase-like" evidence="1">
    <location>
        <begin position="50"/>
        <end position="211"/>
    </location>
</feature>
<accession>A0AAE0G6I5</accession>
<dbReference type="Pfam" id="PF14214">
    <property type="entry name" value="Helitron_like_N"/>
    <property type="match status" value="1"/>
</dbReference>
<evidence type="ECO:0000259" key="1">
    <source>
        <dbReference type="Pfam" id="PF14214"/>
    </source>
</evidence>
<proteinExistence type="predicted"/>
<reference evidence="2 3" key="1">
    <citation type="journal article" date="2015" name="Genome Biol. Evol.">
        <title>Comparative Genomics of a Bacterivorous Green Alga Reveals Evolutionary Causalities and Consequences of Phago-Mixotrophic Mode of Nutrition.</title>
        <authorList>
            <person name="Burns J.A."/>
            <person name="Paasch A."/>
            <person name="Narechania A."/>
            <person name="Kim E."/>
        </authorList>
    </citation>
    <scope>NUCLEOTIDE SEQUENCE [LARGE SCALE GENOMIC DNA]</scope>
    <source>
        <strain evidence="2 3">PLY_AMNH</strain>
    </source>
</reference>
<keyword evidence="3" id="KW-1185">Reference proteome</keyword>
<comment type="caution">
    <text evidence="2">The sequence shown here is derived from an EMBL/GenBank/DDBJ whole genome shotgun (WGS) entry which is preliminary data.</text>
</comment>
<organism evidence="2 3">
    <name type="scientific">Cymbomonas tetramitiformis</name>
    <dbReference type="NCBI Taxonomy" id="36881"/>
    <lineage>
        <taxon>Eukaryota</taxon>
        <taxon>Viridiplantae</taxon>
        <taxon>Chlorophyta</taxon>
        <taxon>Pyramimonadophyceae</taxon>
        <taxon>Pyramimonadales</taxon>
        <taxon>Pyramimonadaceae</taxon>
        <taxon>Cymbomonas</taxon>
    </lineage>
</organism>
<gene>
    <name evidence="2" type="ORF">CYMTET_19253</name>
</gene>
<dbReference type="Proteomes" id="UP001190700">
    <property type="component" value="Unassembled WGS sequence"/>
</dbReference>
<sequence length="211" mass="23191">MRGAMLETVHDEQEDMEHEYASGARRHNANQNVCLVDDEGLSDEEMEDVCHLETADASDVMPNNTEAGEHVQVGQQAMKGTAAEAVKIRNKLHSTATRFGSHHLFVTITPDDLVDPIAAAYAGFQPSTNIEGMSEDELQIKNRDDMANTIAANPVACAMAFRAQLKIFIEEIIGWDLTDGISHPRVMAKVIAFNAQVEEQDGQNLHAHILV</sequence>
<protein>
    <recommendedName>
        <fullName evidence="1">Helitron helicase-like domain-containing protein</fullName>
    </recommendedName>
</protein>
<dbReference type="EMBL" id="LGRX02008960">
    <property type="protein sequence ID" value="KAK3272454.1"/>
    <property type="molecule type" value="Genomic_DNA"/>
</dbReference>
<name>A0AAE0G6I5_9CHLO</name>
<dbReference type="InterPro" id="IPR025476">
    <property type="entry name" value="Helitron_helicase-like"/>
</dbReference>
<evidence type="ECO:0000313" key="3">
    <source>
        <dbReference type="Proteomes" id="UP001190700"/>
    </source>
</evidence>